<dbReference type="InterPro" id="IPR017907">
    <property type="entry name" value="Znf_RING_CS"/>
</dbReference>
<feature type="region of interest" description="Disordered" evidence="6">
    <location>
        <begin position="91"/>
        <end position="120"/>
    </location>
</feature>
<accession>A0AB34K6K2</accession>
<sequence length="841" mass="90054">MGTEMCVSCHKAITDQEYTTLVCHATGRAISHTSHAHPKCWDKFKKSCAHGRGVATANRAQNLSCPVADCHNALEHVVARKKDGQVERRSAVVDGAPSPNGVATKGTRERRNRREACEEDEEEEDDEDRCVCFKADGTRCMRNVFDADLGACKLHVETARKQREHARRLADDTLEKERQAEVERELNGEKVAHPSPLPPGIITRKSGINMDIPDGPVVVRPVSTLDTMPPITSEVIEPAEPVKPARWKAAERGLNQRKARQLDEKAKAQLDDCPICYQEKADIRMKPCGHDVCGSCLDQWMSQRSSFAQTLRNGNSETTCPFCRTSVQETMVAVGEDEENGGLSADFPPWTAPGIGLSPSASARAPASSASSNSRRSASGALEETGSSSTAAWPGSVRNGANATMLWAENSLPPFFRGGRPDEALPLEALEEHLPGERISCTSDSIEARLEAVMNDEPDTELCGVRDEAVLRQKELEEARAHAAWMKAQASTGSPSPNTSQAASEASTALAPTQHTSPPSPVDEQFGVTRKPAEGWNYLSGGGAFGVPWAGGAFPAATFTPGGSATGAHDTHIEPQLRAEVNALREELCTMQRYAGEHQRRAEKAEAEARRLEEQLAILMVEVHSERAARVASENANRQLQADFKQLSSSHESVSTRVRSICTQLQAREMEVEELRAELQRHMQRPSAAHAGSAVAGIAPGTRAVSFADSVRASESRQTSNTWNSYPSGSSAAACAPSQLAPAACASPVAPNSQGSAPQLSQRQGAKAPMPVVAPGPAPSASVSGVPHGGQQGSSSALPAPVSSWKCAHCTYLNQSPAILDPQSKNYKGFCEICEGVTTLA</sequence>
<organism evidence="8 9">
    <name type="scientific">Prymnesium parvum</name>
    <name type="common">Toxic golden alga</name>
    <dbReference type="NCBI Taxonomy" id="97485"/>
    <lineage>
        <taxon>Eukaryota</taxon>
        <taxon>Haptista</taxon>
        <taxon>Haptophyta</taxon>
        <taxon>Prymnesiophyceae</taxon>
        <taxon>Prymnesiales</taxon>
        <taxon>Prymnesiaceae</taxon>
        <taxon>Prymnesium</taxon>
    </lineage>
</organism>
<feature type="region of interest" description="Disordered" evidence="6">
    <location>
        <begin position="709"/>
        <end position="728"/>
    </location>
</feature>
<proteinExistence type="predicted"/>
<evidence type="ECO:0000256" key="1">
    <source>
        <dbReference type="ARBA" id="ARBA00022723"/>
    </source>
</evidence>
<feature type="domain" description="RING-type" evidence="7">
    <location>
        <begin position="273"/>
        <end position="324"/>
    </location>
</feature>
<feature type="compositionally biased region" description="Low complexity" evidence="6">
    <location>
        <begin position="358"/>
        <end position="379"/>
    </location>
</feature>
<dbReference type="Proteomes" id="UP001515480">
    <property type="component" value="Unassembled WGS sequence"/>
</dbReference>
<evidence type="ECO:0000313" key="8">
    <source>
        <dbReference type="EMBL" id="KAL1528099.1"/>
    </source>
</evidence>
<evidence type="ECO:0000256" key="2">
    <source>
        <dbReference type="ARBA" id="ARBA00022771"/>
    </source>
</evidence>
<keyword evidence="5" id="KW-0175">Coiled coil</keyword>
<evidence type="ECO:0000256" key="3">
    <source>
        <dbReference type="ARBA" id="ARBA00022833"/>
    </source>
</evidence>
<feature type="region of interest" description="Disordered" evidence="6">
    <location>
        <begin position="486"/>
        <end position="527"/>
    </location>
</feature>
<dbReference type="PANTHER" id="PTHR12109">
    <property type="entry name" value="RING FINGER PROTEIN 141-RELATED"/>
    <property type="match status" value="1"/>
</dbReference>
<dbReference type="PROSITE" id="PS00518">
    <property type="entry name" value="ZF_RING_1"/>
    <property type="match status" value="1"/>
</dbReference>
<evidence type="ECO:0000256" key="4">
    <source>
        <dbReference type="PROSITE-ProRule" id="PRU00175"/>
    </source>
</evidence>
<dbReference type="InterPro" id="IPR001841">
    <property type="entry name" value="Znf_RING"/>
</dbReference>
<feature type="region of interest" description="Disordered" evidence="6">
    <location>
        <begin position="338"/>
        <end position="397"/>
    </location>
</feature>
<name>A0AB34K6K2_PRYPA</name>
<dbReference type="SMART" id="SM00184">
    <property type="entry name" value="RING"/>
    <property type="match status" value="1"/>
</dbReference>
<feature type="region of interest" description="Disordered" evidence="6">
    <location>
        <begin position="746"/>
        <end position="798"/>
    </location>
</feature>
<feature type="compositionally biased region" description="Basic and acidic residues" evidence="6">
    <location>
        <begin position="106"/>
        <end position="116"/>
    </location>
</feature>
<evidence type="ECO:0000259" key="7">
    <source>
        <dbReference type="PROSITE" id="PS50089"/>
    </source>
</evidence>
<dbReference type="InterPro" id="IPR018957">
    <property type="entry name" value="Znf_C3HC4_RING-type"/>
</dbReference>
<dbReference type="InterPro" id="IPR047126">
    <property type="entry name" value="RNF141-like"/>
</dbReference>
<evidence type="ECO:0000313" key="9">
    <source>
        <dbReference type="Proteomes" id="UP001515480"/>
    </source>
</evidence>
<dbReference type="InterPro" id="IPR013083">
    <property type="entry name" value="Znf_RING/FYVE/PHD"/>
</dbReference>
<evidence type="ECO:0000256" key="5">
    <source>
        <dbReference type="SAM" id="Coils"/>
    </source>
</evidence>
<dbReference type="SUPFAM" id="SSF57850">
    <property type="entry name" value="RING/U-box"/>
    <property type="match status" value="1"/>
</dbReference>
<dbReference type="Pfam" id="PF00097">
    <property type="entry name" value="zf-C3HC4"/>
    <property type="match status" value="1"/>
</dbReference>
<evidence type="ECO:0000256" key="6">
    <source>
        <dbReference type="SAM" id="MobiDB-lite"/>
    </source>
</evidence>
<keyword evidence="3" id="KW-0862">Zinc</keyword>
<dbReference type="AlphaFoldDB" id="A0AB34K6K2"/>
<reference evidence="8 9" key="1">
    <citation type="journal article" date="2024" name="Science">
        <title>Giant polyketide synthase enzymes in the biosynthesis of giant marine polyether toxins.</title>
        <authorList>
            <person name="Fallon T.R."/>
            <person name="Shende V.V."/>
            <person name="Wierzbicki I.H."/>
            <person name="Pendleton A.L."/>
            <person name="Watervoot N.F."/>
            <person name="Auber R.P."/>
            <person name="Gonzalez D.J."/>
            <person name="Wisecaver J.H."/>
            <person name="Moore B.S."/>
        </authorList>
    </citation>
    <scope>NUCLEOTIDE SEQUENCE [LARGE SCALE GENOMIC DNA]</scope>
    <source>
        <strain evidence="8 9">12B1</strain>
    </source>
</reference>
<gene>
    <name evidence="8" type="ORF">AB1Y20_009464</name>
</gene>
<feature type="compositionally biased region" description="Polar residues" evidence="6">
    <location>
        <begin position="750"/>
        <end position="764"/>
    </location>
</feature>
<dbReference type="EMBL" id="JBGBPQ010000002">
    <property type="protein sequence ID" value="KAL1528099.1"/>
    <property type="molecule type" value="Genomic_DNA"/>
</dbReference>
<keyword evidence="9" id="KW-1185">Reference proteome</keyword>
<dbReference type="GO" id="GO:0008270">
    <property type="term" value="F:zinc ion binding"/>
    <property type="evidence" value="ECO:0007669"/>
    <property type="project" value="UniProtKB-KW"/>
</dbReference>
<comment type="caution">
    <text evidence="8">The sequence shown here is derived from an EMBL/GenBank/DDBJ whole genome shotgun (WGS) entry which is preliminary data.</text>
</comment>
<feature type="coiled-coil region" evidence="5">
    <location>
        <begin position="595"/>
        <end position="622"/>
    </location>
</feature>
<dbReference type="Gene3D" id="3.30.40.10">
    <property type="entry name" value="Zinc/RING finger domain, C3HC4 (zinc finger)"/>
    <property type="match status" value="1"/>
</dbReference>
<dbReference type="PROSITE" id="PS50089">
    <property type="entry name" value="ZF_RING_2"/>
    <property type="match status" value="1"/>
</dbReference>
<keyword evidence="1" id="KW-0479">Metal-binding</keyword>
<protein>
    <recommendedName>
        <fullName evidence="7">RING-type domain-containing protein</fullName>
    </recommendedName>
</protein>
<feature type="compositionally biased region" description="Polar residues" evidence="6">
    <location>
        <begin position="489"/>
        <end position="517"/>
    </location>
</feature>
<keyword evidence="2 4" id="KW-0863">Zinc-finger</keyword>